<dbReference type="InterPro" id="IPR027417">
    <property type="entry name" value="P-loop_NTPase"/>
</dbReference>
<name>A0A8J2ZU49_9BACL</name>
<dbReference type="Proteomes" id="UP000656813">
    <property type="component" value="Unassembled WGS sequence"/>
</dbReference>
<dbReference type="AlphaFoldDB" id="A0A8J2ZU49"/>
<dbReference type="RefSeq" id="WP_188496039.1">
    <property type="nucleotide sequence ID" value="NZ_BMFV01000003.1"/>
</dbReference>
<sequence>MAEGILKRSLSKVFGKKELTKAINVLGSGRCGTSMVTKTLSFIGVDIGNEFIETNKNNPKGFYEHKTVVEIQKQINALMKYKRPYSQGWQNNAKIKPFKEELKEVTREQFSGKRVWAWKDPRNCECIDLWDEILKELRMNPYYLIMIRNPIDVANSFKEAYNDKIEKSLRLWYMRTVVVLYKTDKNKRVMFDYNDFLDSGYNSLKEIAVTFELDWPEDEQTLKAKLDDFIDPGLRHLRTSMEDLDQDKDIEDKVKQLYYICLKASRNRKYFDSNEFETEIEHHYNTLMESGVKV</sequence>
<reference evidence="1" key="1">
    <citation type="journal article" date="2014" name="Int. J. Syst. Evol. Microbiol.">
        <title>Complete genome sequence of Corynebacterium casei LMG S-19264T (=DSM 44701T), isolated from a smear-ripened cheese.</title>
        <authorList>
            <consortium name="US DOE Joint Genome Institute (JGI-PGF)"/>
            <person name="Walter F."/>
            <person name="Albersmeier A."/>
            <person name="Kalinowski J."/>
            <person name="Ruckert C."/>
        </authorList>
    </citation>
    <scope>NUCLEOTIDE SEQUENCE</scope>
    <source>
        <strain evidence="1">CGMCC 1.12777</strain>
    </source>
</reference>
<accession>A0A8J2ZU49</accession>
<evidence type="ECO:0000313" key="2">
    <source>
        <dbReference type="Proteomes" id="UP000656813"/>
    </source>
</evidence>
<dbReference type="Gene3D" id="3.40.50.300">
    <property type="entry name" value="P-loop containing nucleotide triphosphate hydrolases"/>
    <property type="match status" value="1"/>
</dbReference>
<dbReference type="EMBL" id="BMFV01000003">
    <property type="protein sequence ID" value="GGH76636.1"/>
    <property type="molecule type" value="Genomic_DNA"/>
</dbReference>
<dbReference type="SUPFAM" id="SSF52540">
    <property type="entry name" value="P-loop containing nucleoside triphosphate hydrolases"/>
    <property type="match status" value="1"/>
</dbReference>
<evidence type="ECO:0000313" key="1">
    <source>
        <dbReference type="EMBL" id="GGH76636.1"/>
    </source>
</evidence>
<comment type="caution">
    <text evidence="1">The sequence shown here is derived from an EMBL/GenBank/DDBJ whole genome shotgun (WGS) entry which is preliminary data.</text>
</comment>
<organism evidence="1 2">
    <name type="scientific">Pullulanibacillus pueri</name>
    <dbReference type="NCBI Taxonomy" id="1437324"/>
    <lineage>
        <taxon>Bacteria</taxon>
        <taxon>Bacillati</taxon>
        <taxon>Bacillota</taxon>
        <taxon>Bacilli</taxon>
        <taxon>Bacillales</taxon>
        <taxon>Sporolactobacillaceae</taxon>
        <taxon>Pullulanibacillus</taxon>
    </lineage>
</organism>
<gene>
    <name evidence="1" type="ORF">GCM10007096_07360</name>
</gene>
<proteinExistence type="predicted"/>
<keyword evidence="2" id="KW-1185">Reference proteome</keyword>
<protein>
    <recommendedName>
        <fullName evidence="3">Sulfotransferase family protein</fullName>
    </recommendedName>
</protein>
<evidence type="ECO:0008006" key="3">
    <source>
        <dbReference type="Google" id="ProtNLM"/>
    </source>
</evidence>
<reference evidence="1" key="2">
    <citation type="submission" date="2020-09" db="EMBL/GenBank/DDBJ databases">
        <authorList>
            <person name="Sun Q."/>
            <person name="Zhou Y."/>
        </authorList>
    </citation>
    <scope>NUCLEOTIDE SEQUENCE</scope>
    <source>
        <strain evidence="1">CGMCC 1.12777</strain>
    </source>
</reference>